<sequence>MNTEKVQMILMDDQTNSADYFDVIEFGYPSFPAYELTELKENDVRKERVIS</sequence>
<gene>
    <name evidence="1" type="ORF">IQ10_01945</name>
</gene>
<organism evidence="1 2">
    <name type="scientific">Halalkalibacter nanhaiisediminis</name>
    <dbReference type="NCBI Taxonomy" id="688079"/>
    <lineage>
        <taxon>Bacteria</taxon>
        <taxon>Bacillati</taxon>
        <taxon>Bacillota</taxon>
        <taxon>Bacilli</taxon>
        <taxon>Bacillales</taxon>
        <taxon>Bacillaceae</taxon>
        <taxon>Halalkalibacter</taxon>
    </lineage>
</organism>
<dbReference type="AlphaFoldDB" id="A0A562QKG5"/>
<protein>
    <submittedName>
        <fullName evidence="1">Uncharacterized protein</fullName>
    </submittedName>
</protein>
<dbReference type="EMBL" id="VLKZ01000004">
    <property type="protein sequence ID" value="TWI57239.1"/>
    <property type="molecule type" value="Genomic_DNA"/>
</dbReference>
<evidence type="ECO:0000313" key="2">
    <source>
        <dbReference type="Proteomes" id="UP000315711"/>
    </source>
</evidence>
<reference evidence="1 2" key="1">
    <citation type="journal article" date="2015" name="Stand. Genomic Sci.">
        <title>Genomic Encyclopedia of Bacterial and Archaeal Type Strains, Phase III: the genomes of soil and plant-associated and newly described type strains.</title>
        <authorList>
            <person name="Whitman W.B."/>
            <person name="Woyke T."/>
            <person name="Klenk H.P."/>
            <person name="Zhou Y."/>
            <person name="Lilburn T.G."/>
            <person name="Beck B.J."/>
            <person name="De Vos P."/>
            <person name="Vandamme P."/>
            <person name="Eisen J.A."/>
            <person name="Garrity G."/>
            <person name="Hugenholtz P."/>
            <person name="Kyrpides N.C."/>
        </authorList>
    </citation>
    <scope>NUCLEOTIDE SEQUENCE [LARGE SCALE GENOMIC DNA]</scope>
    <source>
        <strain evidence="1 2">CGMCC 1.10116</strain>
    </source>
</reference>
<keyword evidence="2" id="KW-1185">Reference proteome</keyword>
<name>A0A562QKG5_9BACI</name>
<dbReference type="RefSeq" id="WP_158640022.1">
    <property type="nucleotide sequence ID" value="NZ_VLKZ01000004.1"/>
</dbReference>
<dbReference type="Proteomes" id="UP000315711">
    <property type="component" value="Unassembled WGS sequence"/>
</dbReference>
<evidence type="ECO:0000313" key="1">
    <source>
        <dbReference type="EMBL" id="TWI57239.1"/>
    </source>
</evidence>
<accession>A0A562QKG5</accession>
<proteinExistence type="predicted"/>
<comment type="caution">
    <text evidence="1">The sequence shown here is derived from an EMBL/GenBank/DDBJ whole genome shotgun (WGS) entry which is preliminary data.</text>
</comment>